<reference evidence="1 2" key="1">
    <citation type="journal article" date="2018" name="Front. Plant Sci.">
        <title>Red Clover (Trifolium pratense) and Zigzag Clover (T. medium) - A Picture of Genomic Similarities and Differences.</title>
        <authorList>
            <person name="Dluhosova J."/>
            <person name="Istvanek J."/>
            <person name="Nedelnik J."/>
            <person name="Repkova J."/>
        </authorList>
    </citation>
    <scope>NUCLEOTIDE SEQUENCE [LARGE SCALE GENOMIC DNA]</scope>
    <source>
        <strain evidence="2">cv. 10/8</strain>
        <tissue evidence="1">Leaf</tissue>
    </source>
</reference>
<evidence type="ECO:0000313" key="1">
    <source>
        <dbReference type="EMBL" id="MCI21502.1"/>
    </source>
</evidence>
<name>A0A392QC97_9FABA</name>
<accession>A0A392QC97</accession>
<feature type="non-terminal residue" evidence="1">
    <location>
        <position position="1"/>
    </location>
</feature>
<comment type="caution">
    <text evidence="1">The sequence shown here is derived from an EMBL/GenBank/DDBJ whole genome shotgun (WGS) entry which is preliminary data.</text>
</comment>
<sequence length="90" mass="10367">KNWSRYGMPSEEDSDMFLFGSSNTMLNFSNGKKICACLGNISVAYTYDYPDKRQIRKAKIEYDLHKPIRADLPIGTGSTKEGMFWVDFRI</sequence>
<keyword evidence="2" id="KW-1185">Reference proteome</keyword>
<dbReference type="EMBL" id="LXQA010125178">
    <property type="protein sequence ID" value="MCI21502.1"/>
    <property type="molecule type" value="Genomic_DNA"/>
</dbReference>
<evidence type="ECO:0000313" key="2">
    <source>
        <dbReference type="Proteomes" id="UP000265520"/>
    </source>
</evidence>
<dbReference type="AlphaFoldDB" id="A0A392QC97"/>
<organism evidence="1 2">
    <name type="scientific">Trifolium medium</name>
    <dbReference type="NCBI Taxonomy" id="97028"/>
    <lineage>
        <taxon>Eukaryota</taxon>
        <taxon>Viridiplantae</taxon>
        <taxon>Streptophyta</taxon>
        <taxon>Embryophyta</taxon>
        <taxon>Tracheophyta</taxon>
        <taxon>Spermatophyta</taxon>
        <taxon>Magnoliopsida</taxon>
        <taxon>eudicotyledons</taxon>
        <taxon>Gunneridae</taxon>
        <taxon>Pentapetalae</taxon>
        <taxon>rosids</taxon>
        <taxon>fabids</taxon>
        <taxon>Fabales</taxon>
        <taxon>Fabaceae</taxon>
        <taxon>Papilionoideae</taxon>
        <taxon>50 kb inversion clade</taxon>
        <taxon>NPAAA clade</taxon>
        <taxon>Hologalegina</taxon>
        <taxon>IRL clade</taxon>
        <taxon>Trifolieae</taxon>
        <taxon>Trifolium</taxon>
    </lineage>
</organism>
<protein>
    <submittedName>
        <fullName evidence="1">Uncharacterized protein</fullName>
    </submittedName>
</protein>
<dbReference type="Proteomes" id="UP000265520">
    <property type="component" value="Unassembled WGS sequence"/>
</dbReference>
<proteinExistence type="predicted"/>